<dbReference type="InterPro" id="IPR050491">
    <property type="entry name" value="AmpC-like"/>
</dbReference>
<evidence type="ECO:0000313" key="5">
    <source>
        <dbReference type="EMBL" id="NOU51479.1"/>
    </source>
</evidence>
<dbReference type="PANTHER" id="PTHR46825:SF11">
    <property type="entry name" value="PENICILLIN-BINDING PROTEIN 4"/>
    <property type="match status" value="1"/>
</dbReference>
<evidence type="ECO:0000259" key="4">
    <source>
        <dbReference type="Pfam" id="PF00144"/>
    </source>
</evidence>
<evidence type="ECO:0000256" key="1">
    <source>
        <dbReference type="ARBA" id="ARBA00004370"/>
    </source>
</evidence>
<dbReference type="AlphaFoldDB" id="A0A849VCS5"/>
<evidence type="ECO:0000313" key="6">
    <source>
        <dbReference type="Proteomes" id="UP000586305"/>
    </source>
</evidence>
<comment type="caution">
    <text evidence="5">The sequence shown here is derived from an EMBL/GenBank/DDBJ whole genome shotgun (WGS) entry which is preliminary data.</text>
</comment>
<comment type="subcellular location">
    <subcellularLocation>
        <location evidence="1">Membrane</location>
    </subcellularLocation>
</comment>
<name>A0A849VCS5_9GAMM</name>
<protein>
    <submittedName>
        <fullName evidence="5">Beta-lactamase family protein</fullName>
    </submittedName>
</protein>
<dbReference type="InterPro" id="IPR012338">
    <property type="entry name" value="Beta-lactam/transpept-like"/>
</dbReference>
<sequence length="478" mass="53236">MRYLLTLSFIFMAFKAIAQSPNKPVDNNEPLVSSFVKAFNSKNIDTITEYVDSHFSNESLTRWEGSGRTRYIGYTMNMALLHNTLKLQNTERVLSDSRTRLASKVLSLNTGLEYSLVLNIDEHNKISGWYMRPTDLGEHSIDAVSESAILTTLRQLTDDLAQRGVFSGTVLFAKNEEVLFAKAYGLASRRYDVKNNLDTKFQIGSMNKMFTSIAIMKLVEAKKLSLSDKLTRYVDRQYFGAGDFDKITLQQLLTHTSGLGEIPGFAERQTTIRKLQETLPLYKNMKLNFAPGSQWQYSSTGMRMLGHVIEAVSKQSYYDFVDQHVYTAAGMNNSGSFDIDVPVKNTARNYWYSVETKNITENLMMQSVKGGPAGGGYSTVADLHHFAVALLNNTLLSPALTGEATSAKPQLKSPNYGYGFSVRGEQGNQIIGHNGSHLGMSAQLNIYRDKGYILAVLGNSPNAAEPIVFTMNKLMQAL</sequence>
<dbReference type="EMBL" id="JABBPG010000005">
    <property type="protein sequence ID" value="NOU51479.1"/>
    <property type="molecule type" value="Genomic_DNA"/>
</dbReference>
<proteinExistence type="predicted"/>
<dbReference type="PANTHER" id="PTHR46825">
    <property type="entry name" value="D-ALANYL-D-ALANINE-CARBOXYPEPTIDASE/ENDOPEPTIDASE AMPH"/>
    <property type="match status" value="1"/>
</dbReference>
<gene>
    <name evidence="5" type="ORF">HG263_13160</name>
</gene>
<evidence type="ECO:0000256" key="3">
    <source>
        <dbReference type="SAM" id="SignalP"/>
    </source>
</evidence>
<dbReference type="Pfam" id="PF00144">
    <property type="entry name" value="Beta-lactamase"/>
    <property type="match status" value="1"/>
</dbReference>
<accession>A0A849VCS5</accession>
<dbReference type="Gene3D" id="3.40.710.10">
    <property type="entry name" value="DD-peptidase/beta-lactamase superfamily"/>
    <property type="match status" value="1"/>
</dbReference>
<organism evidence="5 6">
    <name type="scientific">Pseudoalteromonas caenipelagi</name>
    <dbReference type="NCBI Taxonomy" id="2726988"/>
    <lineage>
        <taxon>Bacteria</taxon>
        <taxon>Pseudomonadati</taxon>
        <taxon>Pseudomonadota</taxon>
        <taxon>Gammaproteobacteria</taxon>
        <taxon>Alteromonadales</taxon>
        <taxon>Pseudoalteromonadaceae</taxon>
        <taxon>Pseudoalteromonas</taxon>
    </lineage>
</organism>
<feature type="chain" id="PRO_5032942714" evidence="3">
    <location>
        <begin position="19"/>
        <end position="478"/>
    </location>
</feature>
<keyword evidence="3" id="KW-0732">Signal</keyword>
<keyword evidence="6" id="KW-1185">Reference proteome</keyword>
<dbReference type="GO" id="GO:0016020">
    <property type="term" value="C:membrane"/>
    <property type="evidence" value="ECO:0007669"/>
    <property type="project" value="UniProtKB-SubCell"/>
</dbReference>
<feature type="domain" description="Beta-lactamase-related" evidence="4">
    <location>
        <begin position="157"/>
        <end position="462"/>
    </location>
</feature>
<keyword evidence="2" id="KW-0472">Membrane</keyword>
<dbReference type="Proteomes" id="UP000586305">
    <property type="component" value="Unassembled WGS sequence"/>
</dbReference>
<dbReference type="InterPro" id="IPR001466">
    <property type="entry name" value="Beta-lactam-related"/>
</dbReference>
<dbReference type="SUPFAM" id="SSF56601">
    <property type="entry name" value="beta-lactamase/transpeptidase-like"/>
    <property type="match status" value="1"/>
</dbReference>
<dbReference type="RefSeq" id="WP_171626544.1">
    <property type="nucleotide sequence ID" value="NZ_JABBPG010000005.1"/>
</dbReference>
<reference evidence="5 6" key="1">
    <citation type="submission" date="2020-04" db="EMBL/GenBank/DDBJ databases">
        <title>Pseudoalteromonas caenipelagi sp. nov., isolated from a tidal flat.</title>
        <authorList>
            <person name="Park S."/>
            <person name="Yoon J.-H."/>
        </authorList>
    </citation>
    <scope>NUCLEOTIDE SEQUENCE [LARGE SCALE GENOMIC DNA]</scope>
    <source>
        <strain evidence="5 6">JBTF-M23</strain>
    </source>
</reference>
<feature type="signal peptide" evidence="3">
    <location>
        <begin position="1"/>
        <end position="18"/>
    </location>
</feature>
<evidence type="ECO:0000256" key="2">
    <source>
        <dbReference type="ARBA" id="ARBA00023136"/>
    </source>
</evidence>